<feature type="region of interest" description="Disordered" evidence="2">
    <location>
        <begin position="741"/>
        <end position="771"/>
    </location>
</feature>
<reference evidence="3" key="2">
    <citation type="submission" date="2023-05" db="EMBL/GenBank/DDBJ databases">
        <authorList>
            <person name="Fouks B."/>
        </authorList>
    </citation>
    <scope>NUCLEOTIDE SEQUENCE</scope>
    <source>
        <strain evidence="3">Stay&amp;Tobe</strain>
        <tissue evidence="3">Testes</tissue>
    </source>
</reference>
<evidence type="ECO:0000313" key="4">
    <source>
        <dbReference type="Proteomes" id="UP001233999"/>
    </source>
</evidence>
<sequence length="867" mass="95834">MFGGEDDDDFAPSASSKLASLFGFGKSSDEGNTSLTYTAPKQPKKGRGESQISKSQESAQATSSPAKLSIIIVKAVHTYKLAEGNYNAQGKLGAAVLGNASTRVYQLLLYKGKQQHVTSCRITAQFQFVVQPNNYATFYDDQTQNWSIMFETSADAIDFAREVGLARGSAAAPGEHKLLTQDLLFGVGSGASEGDLVEVRYIVYPMSEGKLGSELENTTQADKPLRVKLKKDSWEEGLLGAAKGCKRMIMLSPALTGPWRSQVPHDTGVMVQVDIGRIKSSRVDSGESTDDTSIKARGASISEALTNSPKTHKASIISRMARMGQATLPLKGAIACNPSDSEETEEESSVVNKTPAKVRLTKSRPAAEKPVPNVMVPPAQHVAVYPLSVPWQQTQAPPPPQQHQFVRTNGSMTYVQPSYSLQTVSSPQMFPVTTPPAVSSPDSHLSVFLAETRTHNSELRMGVTKVADKVDQVLMKLDTMHHRRESTAGLMDPSSLLASVQKLVSENEILRSELEEKRSKIDQLYTMLHSNMMESRNDSLVLTLQQEKAQLSADLGEARSRTCSLEMLISNRGEELVHSKQLVRDQEEKLAALQQELESSKENISVLIKNHEELQNRAEREVTRHVEHIRNLELESTALKERIHNLQAEKTSTGTSNVNEVKKVMNVVYHQTAGHFSGDTTYNSSTVKQILMNTIRDVTLKYLEVQSKDGGSTVQRQDHKVPIQTKIEAVPKKIEQVVQEMQNETHKHDTVTPESEPNVPVSKSDDQPNKCEAVNAMNSEPETEKPEDCEIAHSLPEIEKEGPHIAAEDSDRLKVQNTSTSDQGEKKKEELQKDKQTRESSLEQSWRPQPPPPPLFDDDDDDDDWLT</sequence>
<dbReference type="Gene3D" id="3.10.50.40">
    <property type="match status" value="1"/>
</dbReference>
<proteinExistence type="predicted"/>
<evidence type="ECO:0000256" key="1">
    <source>
        <dbReference type="SAM" id="Coils"/>
    </source>
</evidence>
<dbReference type="SUPFAM" id="SSF54534">
    <property type="entry name" value="FKBP-like"/>
    <property type="match status" value="1"/>
</dbReference>
<dbReference type="GO" id="GO:0003755">
    <property type="term" value="F:peptidyl-prolyl cis-trans isomerase activity"/>
    <property type="evidence" value="ECO:0007669"/>
    <property type="project" value="InterPro"/>
</dbReference>
<feature type="coiled-coil region" evidence="1">
    <location>
        <begin position="500"/>
        <end position="649"/>
    </location>
</feature>
<keyword evidence="4" id="KW-1185">Reference proteome</keyword>
<reference evidence="3" key="1">
    <citation type="journal article" date="2023" name="IScience">
        <title>Live-bearing cockroach genome reveals convergent evolutionary mechanisms linked to viviparity in insects and beyond.</title>
        <authorList>
            <person name="Fouks B."/>
            <person name="Harrison M.C."/>
            <person name="Mikhailova A.A."/>
            <person name="Marchal E."/>
            <person name="English S."/>
            <person name="Carruthers M."/>
            <person name="Jennings E.C."/>
            <person name="Chiamaka E.L."/>
            <person name="Frigard R.A."/>
            <person name="Pippel M."/>
            <person name="Attardo G.M."/>
            <person name="Benoit J.B."/>
            <person name="Bornberg-Bauer E."/>
            <person name="Tobe S.S."/>
        </authorList>
    </citation>
    <scope>NUCLEOTIDE SEQUENCE</scope>
    <source>
        <strain evidence="3">Stay&amp;Tobe</strain>
    </source>
</reference>
<protein>
    <submittedName>
        <fullName evidence="3">Uncharacterized protein</fullName>
    </submittedName>
</protein>
<feature type="region of interest" description="Disordered" evidence="2">
    <location>
        <begin position="338"/>
        <end position="363"/>
    </location>
</feature>
<feature type="compositionally biased region" description="Basic and acidic residues" evidence="2">
    <location>
        <begin position="823"/>
        <end position="841"/>
    </location>
</feature>
<accession>A0AAD8A1H5</accession>
<comment type="caution">
    <text evidence="3">The sequence shown here is derived from an EMBL/GenBank/DDBJ whole genome shotgun (WGS) entry which is preliminary data.</text>
</comment>
<dbReference type="PANTHER" id="PTHR44927:SF1">
    <property type="entry name" value="FK506-BINDING PROTEIN 15"/>
    <property type="match status" value="1"/>
</dbReference>
<dbReference type="Proteomes" id="UP001233999">
    <property type="component" value="Unassembled WGS sequence"/>
</dbReference>
<feature type="compositionally biased region" description="Polar residues" evidence="2">
    <location>
        <begin position="30"/>
        <end position="39"/>
    </location>
</feature>
<name>A0AAD8A1H5_DIPPU</name>
<dbReference type="AlphaFoldDB" id="A0AAD8A1H5"/>
<feature type="compositionally biased region" description="Polar residues" evidence="2">
    <location>
        <begin position="50"/>
        <end position="60"/>
    </location>
</feature>
<evidence type="ECO:0000256" key="2">
    <source>
        <dbReference type="SAM" id="MobiDB-lite"/>
    </source>
</evidence>
<keyword evidence="1" id="KW-0175">Coiled coil</keyword>
<dbReference type="PANTHER" id="PTHR44927">
    <property type="entry name" value="FK506-BINDING PROTEIN 15"/>
    <property type="match status" value="1"/>
</dbReference>
<dbReference type="InterPro" id="IPR046357">
    <property type="entry name" value="PPIase_dom_sf"/>
</dbReference>
<feature type="compositionally biased region" description="Basic and acidic residues" evidence="2">
    <location>
        <begin position="796"/>
        <end position="814"/>
    </location>
</feature>
<feature type="compositionally biased region" description="Acidic residues" evidence="2">
    <location>
        <begin position="856"/>
        <end position="867"/>
    </location>
</feature>
<dbReference type="EMBL" id="JASPKZ010004221">
    <property type="protein sequence ID" value="KAJ9590385.1"/>
    <property type="molecule type" value="Genomic_DNA"/>
</dbReference>
<feature type="region of interest" description="Disordered" evidence="2">
    <location>
        <begin position="796"/>
        <end position="867"/>
    </location>
</feature>
<organism evidence="3 4">
    <name type="scientific">Diploptera punctata</name>
    <name type="common">Pacific beetle cockroach</name>
    <dbReference type="NCBI Taxonomy" id="6984"/>
    <lineage>
        <taxon>Eukaryota</taxon>
        <taxon>Metazoa</taxon>
        <taxon>Ecdysozoa</taxon>
        <taxon>Arthropoda</taxon>
        <taxon>Hexapoda</taxon>
        <taxon>Insecta</taxon>
        <taxon>Pterygota</taxon>
        <taxon>Neoptera</taxon>
        <taxon>Polyneoptera</taxon>
        <taxon>Dictyoptera</taxon>
        <taxon>Blattodea</taxon>
        <taxon>Blaberoidea</taxon>
        <taxon>Blaberidae</taxon>
        <taxon>Diplopterinae</taxon>
        <taxon>Diploptera</taxon>
    </lineage>
</organism>
<gene>
    <name evidence="3" type="ORF">L9F63_016576</name>
</gene>
<feature type="region of interest" description="Disordered" evidence="2">
    <location>
        <begin position="24"/>
        <end position="60"/>
    </location>
</feature>
<evidence type="ECO:0000313" key="3">
    <source>
        <dbReference type="EMBL" id="KAJ9590385.1"/>
    </source>
</evidence>